<feature type="domain" description="DUF1907" evidence="7">
    <location>
        <begin position="30"/>
        <end position="311"/>
    </location>
</feature>
<dbReference type="PANTHER" id="PTHR13204:SF1">
    <property type="entry name" value="ESTER HYDROLASE C11ORF54"/>
    <property type="match status" value="1"/>
</dbReference>
<protein>
    <submittedName>
        <fullName evidence="10">Ester hydrolase C11orf54 homolog</fullName>
    </submittedName>
</protein>
<dbReference type="Proteomes" id="UP001652621">
    <property type="component" value="Unplaced"/>
</dbReference>
<evidence type="ECO:0000256" key="1">
    <source>
        <dbReference type="ARBA" id="ARBA00004123"/>
    </source>
</evidence>
<proteinExistence type="predicted"/>
<reference evidence="10" key="2">
    <citation type="submission" date="2025-04" db="UniProtKB">
        <authorList>
            <consortium name="RefSeq"/>
        </authorList>
    </citation>
    <scope>IDENTIFICATION</scope>
</reference>
<dbReference type="VEuPathDB" id="VectorBase:MDOMA2_006540"/>
<organism evidence="8">
    <name type="scientific">Musca domestica</name>
    <name type="common">House fly</name>
    <dbReference type="NCBI Taxonomy" id="7370"/>
    <lineage>
        <taxon>Eukaryota</taxon>
        <taxon>Metazoa</taxon>
        <taxon>Ecdysozoa</taxon>
        <taxon>Arthropoda</taxon>
        <taxon>Hexapoda</taxon>
        <taxon>Insecta</taxon>
        <taxon>Pterygota</taxon>
        <taxon>Neoptera</taxon>
        <taxon>Endopterygota</taxon>
        <taxon>Diptera</taxon>
        <taxon>Brachycera</taxon>
        <taxon>Muscomorpha</taxon>
        <taxon>Muscoidea</taxon>
        <taxon>Muscidae</taxon>
        <taxon>Musca</taxon>
    </lineage>
</organism>
<evidence type="ECO:0000256" key="4">
    <source>
        <dbReference type="ARBA" id="ARBA00022801"/>
    </source>
</evidence>
<dbReference type="SMART" id="SM01168">
    <property type="entry name" value="DUF1907"/>
    <property type="match status" value="1"/>
</dbReference>
<dbReference type="eggNOG" id="KOG4048">
    <property type="taxonomic scope" value="Eukaryota"/>
</dbReference>
<reference evidence="8" key="1">
    <citation type="submission" date="2020-05" db="UniProtKB">
        <authorList>
            <consortium name="EnsemblMetazoa"/>
        </authorList>
    </citation>
    <scope>IDENTIFICATION</scope>
    <source>
        <strain evidence="8">Aabys</strain>
    </source>
</reference>
<dbReference type="GO" id="GO:0016788">
    <property type="term" value="F:hydrolase activity, acting on ester bonds"/>
    <property type="evidence" value="ECO:0007669"/>
    <property type="project" value="TreeGrafter"/>
</dbReference>
<dbReference type="KEGG" id="mde:101892998"/>
<dbReference type="GO" id="GO:0008270">
    <property type="term" value="F:zinc ion binding"/>
    <property type="evidence" value="ECO:0007669"/>
    <property type="project" value="TreeGrafter"/>
</dbReference>
<sequence>MATLSALNTSELLYEEKQLYRPSLAELKEVIQSALVKNFENVTVEITDCPDLKTPEYGLMDSGLGGSPTLLELGGPPYLLPLVQREKLYNVKEICQKTMGGGKILAVGAGAGPYPLRNSNCEGIYNMSISAEGQLKNGSYTAKVSGLEESCVLEAIPDTEPRCALLLNLFVCRGEPGQVLKISCKKRTGHLNFIECIRQGLLEKYQDKCVGMGGMFKINQGKAHQHVMRDFSRTPIVDEHELNQWLKFYEMPATLTALGTLITHENDLDLRLQHFHSFSNSNWGGHYHYDTTPEIVEYEAYLNVAERVVRVDKPKETHKFGRD</sequence>
<dbReference type="CDD" id="cd17298">
    <property type="entry name" value="DUF1907"/>
    <property type="match status" value="1"/>
</dbReference>
<comment type="subcellular location">
    <subcellularLocation>
        <location evidence="1">Nucleus</location>
    </subcellularLocation>
</comment>
<dbReference type="GeneID" id="101892998"/>
<keyword evidence="6" id="KW-0539">Nucleus</keyword>
<dbReference type="AlphaFoldDB" id="A0A1I8NCJ7"/>
<dbReference type="PANTHER" id="PTHR13204">
    <property type="entry name" value="PTD012 PROTEIN"/>
    <property type="match status" value="1"/>
</dbReference>
<dbReference type="Pfam" id="PF08925">
    <property type="entry name" value="DUF1907"/>
    <property type="match status" value="1"/>
</dbReference>
<comment type="subunit">
    <text evidence="2">Monomer.</text>
</comment>
<dbReference type="VEuPathDB" id="VectorBase:MDOA013804"/>
<dbReference type="OrthoDB" id="5119241at2759"/>
<dbReference type="InterPro" id="IPR015021">
    <property type="entry name" value="C11orf54_DUF1907"/>
</dbReference>
<dbReference type="EnsemblMetazoa" id="MDOA013804-RB">
    <property type="protein sequence ID" value="MDOA013804-PB"/>
    <property type="gene ID" value="MDOA013804"/>
</dbReference>
<gene>
    <name evidence="8" type="primary">101892998</name>
    <name evidence="10" type="synonym">LOC101892998</name>
</gene>
<dbReference type="RefSeq" id="XP_005177094.1">
    <property type="nucleotide sequence ID" value="XM_005177037.3"/>
</dbReference>
<evidence type="ECO:0000256" key="5">
    <source>
        <dbReference type="ARBA" id="ARBA00022833"/>
    </source>
</evidence>
<name>A0A1I8NCJ7_MUSDO</name>
<evidence type="ECO:0000313" key="8">
    <source>
        <dbReference type="EnsemblMetazoa" id="MDOA013804-PB"/>
    </source>
</evidence>
<evidence type="ECO:0000256" key="3">
    <source>
        <dbReference type="ARBA" id="ARBA00022723"/>
    </source>
</evidence>
<evidence type="ECO:0000256" key="2">
    <source>
        <dbReference type="ARBA" id="ARBA00011245"/>
    </source>
</evidence>
<evidence type="ECO:0000313" key="9">
    <source>
        <dbReference type="Proteomes" id="UP001652621"/>
    </source>
</evidence>
<keyword evidence="5" id="KW-0862">Zinc</keyword>
<keyword evidence="3" id="KW-0479">Metal-binding</keyword>
<keyword evidence="4 10" id="KW-0378">Hydrolase</keyword>
<dbReference type="SUPFAM" id="SSF117856">
    <property type="entry name" value="AF0104/ALDC/Ptd012-like"/>
    <property type="match status" value="1"/>
</dbReference>
<dbReference type="GO" id="GO:0005634">
    <property type="term" value="C:nucleus"/>
    <property type="evidence" value="ECO:0007669"/>
    <property type="project" value="UniProtKB-SubCell"/>
</dbReference>
<accession>A0A1I8NCJ7</accession>
<evidence type="ECO:0000256" key="6">
    <source>
        <dbReference type="ARBA" id="ARBA00023242"/>
    </source>
</evidence>
<dbReference type="EnsemblMetazoa" id="MDOA013804-RA">
    <property type="protein sequence ID" value="MDOA013804-PA"/>
    <property type="gene ID" value="MDOA013804"/>
</dbReference>
<evidence type="ECO:0000313" key="10">
    <source>
        <dbReference type="RefSeq" id="XP_005177094.1"/>
    </source>
</evidence>
<dbReference type="STRING" id="7370.A0A1I8NCJ7"/>
<evidence type="ECO:0000259" key="7">
    <source>
        <dbReference type="SMART" id="SM01168"/>
    </source>
</evidence>
<keyword evidence="9" id="KW-1185">Reference proteome</keyword>